<protein>
    <recommendedName>
        <fullName evidence="8">Cytochrome b561 domain-containing protein</fullName>
    </recommendedName>
</protein>
<reference evidence="9 10" key="1">
    <citation type="journal article" date="2015" name="Genome Announc.">
        <title>Expanding the biotechnology potential of lactobacilli through comparative genomics of 213 strains and associated genera.</title>
        <authorList>
            <person name="Sun Z."/>
            <person name="Harris H.M."/>
            <person name="McCann A."/>
            <person name="Guo C."/>
            <person name="Argimon S."/>
            <person name="Zhang W."/>
            <person name="Yang X."/>
            <person name="Jeffery I.B."/>
            <person name="Cooney J.C."/>
            <person name="Kagawa T.F."/>
            <person name="Liu W."/>
            <person name="Song Y."/>
            <person name="Salvetti E."/>
            <person name="Wrobel A."/>
            <person name="Rasinkangas P."/>
            <person name="Parkhill J."/>
            <person name="Rea M.C."/>
            <person name="O'Sullivan O."/>
            <person name="Ritari J."/>
            <person name="Douillard F.P."/>
            <person name="Paul Ross R."/>
            <person name="Yang R."/>
            <person name="Briner A.E."/>
            <person name="Felis G.E."/>
            <person name="de Vos W.M."/>
            <person name="Barrangou R."/>
            <person name="Klaenhammer T.R."/>
            <person name="Caufield P.W."/>
            <person name="Cui Y."/>
            <person name="Zhang H."/>
            <person name="O'Toole P.W."/>
        </authorList>
    </citation>
    <scope>NUCLEOTIDE SEQUENCE [LARGE SCALE GENOMIC DNA]</scope>
    <source>
        <strain evidence="9 10">DSM 13145</strain>
    </source>
</reference>
<keyword evidence="4" id="KW-0249">Electron transport</keyword>
<dbReference type="Proteomes" id="UP000051445">
    <property type="component" value="Unassembled WGS sequence"/>
</dbReference>
<feature type="transmembrane region" description="Helical" evidence="7">
    <location>
        <begin position="33"/>
        <end position="52"/>
    </location>
</feature>
<dbReference type="PATRIC" id="fig|1423746.3.peg.730"/>
<evidence type="ECO:0000256" key="7">
    <source>
        <dbReference type="SAM" id="Phobius"/>
    </source>
</evidence>
<dbReference type="Pfam" id="PF03188">
    <property type="entry name" value="Cytochrom_B561"/>
    <property type="match status" value="1"/>
</dbReference>
<evidence type="ECO:0000256" key="6">
    <source>
        <dbReference type="ARBA" id="ARBA00023136"/>
    </source>
</evidence>
<gene>
    <name evidence="9" type="ORF">FD27_GL000722</name>
</gene>
<evidence type="ECO:0000256" key="4">
    <source>
        <dbReference type="ARBA" id="ARBA00022982"/>
    </source>
</evidence>
<proteinExistence type="predicted"/>
<evidence type="ECO:0000256" key="3">
    <source>
        <dbReference type="ARBA" id="ARBA00022692"/>
    </source>
</evidence>
<keyword evidence="5 7" id="KW-1133">Transmembrane helix</keyword>
<dbReference type="EMBL" id="AZER01000016">
    <property type="protein sequence ID" value="KRL26975.1"/>
    <property type="molecule type" value="Genomic_DNA"/>
</dbReference>
<keyword evidence="2" id="KW-0813">Transport</keyword>
<evidence type="ECO:0000256" key="5">
    <source>
        <dbReference type="ARBA" id="ARBA00022989"/>
    </source>
</evidence>
<feature type="domain" description="Cytochrome b561" evidence="8">
    <location>
        <begin position="1"/>
        <end position="85"/>
    </location>
</feature>
<dbReference type="GO" id="GO:0016020">
    <property type="term" value="C:membrane"/>
    <property type="evidence" value="ECO:0007669"/>
    <property type="project" value="UniProtKB-SubCell"/>
</dbReference>
<name>A0A0R1P3V6_9LACO</name>
<feature type="transmembrane region" description="Helical" evidence="7">
    <location>
        <begin position="98"/>
        <end position="117"/>
    </location>
</feature>
<accession>A0A0R1P3V6</accession>
<evidence type="ECO:0000259" key="8">
    <source>
        <dbReference type="Pfam" id="PF03188"/>
    </source>
</evidence>
<sequence>MLFAAIILTTIALILYTWSIFKMRKQLRKSHVIGLTVSWLCDFVGTLLFFLVGQQTKTKVTPMFVFHSLLGYLALFLMLILLVMVIRQWKKQSNQLPSALRNYAVIAWLVWVIDYLTGMMVR</sequence>
<evidence type="ECO:0000256" key="1">
    <source>
        <dbReference type="ARBA" id="ARBA00004370"/>
    </source>
</evidence>
<keyword evidence="3 7" id="KW-0812">Transmembrane</keyword>
<evidence type="ECO:0000313" key="9">
    <source>
        <dbReference type="EMBL" id="KRL26975.1"/>
    </source>
</evidence>
<feature type="transmembrane region" description="Helical" evidence="7">
    <location>
        <begin position="64"/>
        <end position="86"/>
    </location>
</feature>
<organism evidence="9 10">
    <name type="scientific">Limosilactobacillus frumenti DSM 13145</name>
    <dbReference type="NCBI Taxonomy" id="1423746"/>
    <lineage>
        <taxon>Bacteria</taxon>
        <taxon>Bacillati</taxon>
        <taxon>Bacillota</taxon>
        <taxon>Bacilli</taxon>
        <taxon>Lactobacillales</taxon>
        <taxon>Lactobacillaceae</taxon>
        <taxon>Limosilactobacillus</taxon>
    </lineage>
</organism>
<dbReference type="InterPro" id="IPR006593">
    <property type="entry name" value="Cyt_b561/ferric_Rdtase_TM"/>
</dbReference>
<comment type="caution">
    <text evidence="9">The sequence shown here is derived from an EMBL/GenBank/DDBJ whole genome shotgun (WGS) entry which is preliminary data.</text>
</comment>
<evidence type="ECO:0000313" key="10">
    <source>
        <dbReference type="Proteomes" id="UP000051445"/>
    </source>
</evidence>
<dbReference type="AlphaFoldDB" id="A0A0R1P3V6"/>
<feature type="transmembrane region" description="Helical" evidence="7">
    <location>
        <begin position="6"/>
        <end position="21"/>
    </location>
</feature>
<keyword evidence="6 7" id="KW-0472">Membrane</keyword>
<evidence type="ECO:0000256" key="2">
    <source>
        <dbReference type="ARBA" id="ARBA00022448"/>
    </source>
</evidence>
<keyword evidence="10" id="KW-1185">Reference proteome</keyword>
<comment type="subcellular location">
    <subcellularLocation>
        <location evidence="1">Membrane</location>
    </subcellularLocation>
</comment>